<dbReference type="InterPro" id="IPR018990">
    <property type="entry name" value="Prot_inh_I42_chagasin"/>
</dbReference>
<keyword evidence="1" id="KW-0646">Protease inhibitor</keyword>
<dbReference type="SUPFAM" id="SSF141066">
    <property type="entry name" value="ICP-like"/>
    <property type="match status" value="1"/>
</dbReference>
<evidence type="ECO:0000313" key="6">
    <source>
        <dbReference type="Proteomes" id="UP000193642"/>
    </source>
</evidence>
<dbReference type="Pfam" id="PF09394">
    <property type="entry name" value="Inhibitor_I42"/>
    <property type="match status" value="1"/>
</dbReference>
<organism evidence="5 6">
    <name type="scientific">Rhizoclosmatium globosum</name>
    <dbReference type="NCBI Taxonomy" id="329046"/>
    <lineage>
        <taxon>Eukaryota</taxon>
        <taxon>Fungi</taxon>
        <taxon>Fungi incertae sedis</taxon>
        <taxon>Chytridiomycota</taxon>
        <taxon>Chytridiomycota incertae sedis</taxon>
        <taxon>Chytridiomycetes</taxon>
        <taxon>Chytridiales</taxon>
        <taxon>Chytriomycetaceae</taxon>
        <taxon>Rhizoclosmatium</taxon>
    </lineage>
</organism>
<name>A0A1Y2CIU0_9FUNG</name>
<keyword evidence="2" id="KW-0789">Thiol protease inhibitor</keyword>
<protein>
    <recommendedName>
        <fullName evidence="4">Proteinase inhibitor I42 chagasin domain-containing protein</fullName>
    </recommendedName>
</protein>
<accession>A0A1Y2CIU0</accession>
<feature type="non-terminal residue" evidence="5">
    <location>
        <position position="111"/>
    </location>
</feature>
<sequence>MVEITPTDSHESSTFEASLPKGSDSFTVALKGNQTTGYAWELVLPLPTGIEATGDQYSTDQHDTPMVGVPGLHRFSFKKGADSPLSFPSTSNTNALGNLIQSKPCKFESLL</sequence>
<dbReference type="Gene3D" id="2.60.40.2020">
    <property type="match status" value="1"/>
</dbReference>
<dbReference type="InterPro" id="IPR036331">
    <property type="entry name" value="Chagasin-like_sf"/>
</dbReference>
<keyword evidence="6" id="KW-1185">Reference proteome</keyword>
<comment type="caution">
    <text evidence="5">The sequence shown here is derived from an EMBL/GenBank/DDBJ whole genome shotgun (WGS) entry which is preliminary data.</text>
</comment>
<dbReference type="GO" id="GO:0004869">
    <property type="term" value="F:cysteine-type endopeptidase inhibitor activity"/>
    <property type="evidence" value="ECO:0007669"/>
    <property type="project" value="UniProtKB-KW"/>
</dbReference>
<dbReference type="OrthoDB" id="10303013at2759"/>
<dbReference type="AlphaFoldDB" id="A0A1Y2CIU0"/>
<evidence type="ECO:0000259" key="4">
    <source>
        <dbReference type="Pfam" id="PF09394"/>
    </source>
</evidence>
<dbReference type="EMBL" id="MCGO01000015">
    <property type="protein sequence ID" value="ORY46949.1"/>
    <property type="molecule type" value="Genomic_DNA"/>
</dbReference>
<evidence type="ECO:0000313" key="5">
    <source>
        <dbReference type="EMBL" id="ORY46949.1"/>
    </source>
</evidence>
<feature type="domain" description="Proteinase inhibitor I42 chagasin" evidence="4">
    <location>
        <begin position="23"/>
        <end position="78"/>
    </location>
</feature>
<gene>
    <name evidence="5" type="ORF">BCR33DRAFT_715346</name>
</gene>
<evidence type="ECO:0000256" key="3">
    <source>
        <dbReference type="SAM" id="MobiDB-lite"/>
    </source>
</evidence>
<feature type="region of interest" description="Disordered" evidence="3">
    <location>
        <begin position="1"/>
        <end position="23"/>
    </location>
</feature>
<evidence type="ECO:0000256" key="2">
    <source>
        <dbReference type="ARBA" id="ARBA00022704"/>
    </source>
</evidence>
<proteinExistence type="predicted"/>
<reference evidence="5 6" key="1">
    <citation type="submission" date="2016-07" db="EMBL/GenBank/DDBJ databases">
        <title>Pervasive Adenine N6-methylation of Active Genes in Fungi.</title>
        <authorList>
            <consortium name="DOE Joint Genome Institute"/>
            <person name="Mondo S.J."/>
            <person name="Dannebaum R.O."/>
            <person name="Kuo R.C."/>
            <person name="Labutti K."/>
            <person name="Haridas S."/>
            <person name="Kuo A."/>
            <person name="Salamov A."/>
            <person name="Ahrendt S.R."/>
            <person name="Lipzen A."/>
            <person name="Sullivan W."/>
            <person name="Andreopoulos W.B."/>
            <person name="Clum A."/>
            <person name="Lindquist E."/>
            <person name="Daum C."/>
            <person name="Ramamoorthy G.K."/>
            <person name="Gryganskyi A."/>
            <person name="Culley D."/>
            <person name="Magnuson J.K."/>
            <person name="James T.Y."/>
            <person name="O'Malley M.A."/>
            <person name="Stajich J.E."/>
            <person name="Spatafora J.W."/>
            <person name="Visel A."/>
            <person name="Grigoriev I.V."/>
        </authorList>
    </citation>
    <scope>NUCLEOTIDE SEQUENCE [LARGE SCALE GENOMIC DNA]</scope>
    <source>
        <strain evidence="5 6">JEL800</strain>
    </source>
</reference>
<evidence type="ECO:0000256" key="1">
    <source>
        <dbReference type="ARBA" id="ARBA00022690"/>
    </source>
</evidence>
<dbReference type="Proteomes" id="UP000193642">
    <property type="component" value="Unassembled WGS sequence"/>
</dbReference>